<dbReference type="Proteomes" id="UP001467690">
    <property type="component" value="Unassembled WGS sequence"/>
</dbReference>
<evidence type="ECO:0008006" key="4">
    <source>
        <dbReference type="Google" id="ProtNLM"/>
    </source>
</evidence>
<accession>A0ABV1RF90</accession>
<proteinExistence type="predicted"/>
<keyword evidence="3" id="KW-1185">Reference proteome</keyword>
<comment type="caution">
    <text evidence="2">The sequence shown here is derived from an EMBL/GenBank/DDBJ whole genome shotgun (WGS) entry which is preliminary data.</text>
</comment>
<dbReference type="PROSITE" id="PS51257">
    <property type="entry name" value="PROKAR_LIPOPROTEIN"/>
    <property type="match status" value="1"/>
</dbReference>
<sequence length="189" mass="21578">MKTLSVMYVSKCLLCMFFLVSCSSRALLVNEQPVPLSSKQGYLLLKIESASWLEKVQITGPERLAYQPESPKVNVDEYFLLPVKAGVYRVSEIKTGLLSFNTEEVFADIENESVWQFTIESGQINYIGDLYVNTHIAGALKVKNELVNQSSQAYQYIRQYQADLLSRYPMRYAGPGNDPYLKMLTHRQK</sequence>
<evidence type="ECO:0000256" key="1">
    <source>
        <dbReference type="SAM" id="SignalP"/>
    </source>
</evidence>
<feature type="signal peptide" evidence="1">
    <location>
        <begin position="1"/>
        <end position="26"/>
    </location>
</feature>
<dbReference type="RefSeq" id="WP_143870936.1">
    <property type="nucleotide sequence ID" value="NZ_JBELOE010000136.1"/>
</dbReference>
<protein>
    <recommendedName>
        <fullName evidence="4">DUF2846 domain-containing protein</fullName>
    </recommendedName>
</protein>
<evidence type="ECO:0000313" key="2">
    <source>
        <dbReference type="EMBL" id="MER2491575.1"/>
    </source>
</evidence>
<keyword evidence="1" id="KW-0732">Signal</keyword>
<reference evidence="2 3" key="1">
    <citation type="submission" date="2024-06" db="EMBL/GenBank/DDBJ databases">
        <authorList>
            <person name="Chen R.Y."/>
        </authorList>
    </citation>
    <scope>NUCLEOTIDE SEQUENCE [LARGE SCALE GENOMIC DNA]</scope>
    <source>
        <strain evidence="2 3">D2</strain>
    </source>
</reference>
<evidence type="ECO:0000313" key="3">
    <source>
        <dbReference type="Proteomes" id="UP001467690"/>
    </source>
</evidence>
<dbReference type="EMBL" id="JBELOE010000136">
    <property type="protein sequence ID" value="MER2491575.1"/>
    <property type="molecule type" value="Genomic_DNA"/>
</dbReference>
<feature type="chain" id="PRO_5045689085" description="DUF2846 domain-containing protein" evidence="1">
    <location>
        <begin position="27"/>
        <end position="189"/>
    </location>
</feature>
<organism evidence="2 3">
    <name type="scientific">Catenovulum sediminis</name>
    <dbReference type="NCBI Taxonomy" id="1740262"/>
    <lineage>
        <taxon>Bacteria</taxon>
        <taxon>Pseudomonadati</taxon>
        <taxon>Pseudomonadota</taxon>
        <taxon>Gammaproteobacteria</taxon>
        <taxon>Alteromonadales</taxon>
        <taxon>Alteromonadaceae</taxon>
        <taxon>Catenovulum</taxon>
    </lineage>
</organism>
<gene>
    <name evidence="2" type="ORF">ABS311_06740</name>
</gene>
<name>A0ABV1RF90_9ALTE</name>